<accession>A0ABS6HDY2</accession>
<protein>
    <submittedName>
        <fullName evidence="3">ABC transporter substrate-binding protein</fullName>
    </submittedName>
</protein>
<dbReference type="EMBL" id="JAERQM010000005">
    <property type="protein sequence ID" value="MBU8545500.1"/>
    <property type="molecule type" value="Genomic_DNA"/>
</dbReference>
<proteinExistence type="predicted"/>
<sequence length="401" mass="43711">MCSPAARLSWPPRALPRCGPSAGLEPEPRRDPMTTRRQILAALAATSLPLPALAQTRTITDAIGREVVLPRQSQRVVNMFNYEEFTAIAGLDGWQRVVGMNRVVWEGWRPAIFSRYRELIPNLATMPDVGNTDEGTFSAEKVISLRPDLLMMPAWAWTAGSTVRDQIVAAGIPVLVFDYNAQTVERHVASTLAIGAAMGTPGRAAELAERYRRNIGDILDRVGRAAGPTRPKIHLELGQGGKDVIGNSYSAATMWGRIFAMLGVQNVAEGRFTGNYAPIAAEAVLAANPDFLYIGASSWTNRPNAVRTGYGVTAEQTRASLAPYATRPGWSGLAAIRNGELHAIEHGLCRTLFDDTAMLYIARRAWPGAFEGMDPVAALANYHARYLPVPFSGTWMLPWRA</sequence>
<dbReference type="Pfam" id="PF01497">
    <property type="entry name" value="Peripla_BP_2"/>
    <property type="match status" value="1"/>
</dbReference>
<dbReference type="Proteomes" id="UP000689967">
    <property type="component" value="Unassembled WGS sequence"/>
</dbReference>
<evidence type="ECO:0000259" key="2">
    <source>
        <dbReference type="PROSITE" id="PS50983"/>
    </source>
</evidence>
<feature type="domain" description="Fe/B12 periplasmic-binding" evidence="2">
    <location>
        <begin position="74"/>
        <end position="373"/>
    </location>
</feature>
<dbReference type="PROSITE" id="PS50983">
    <property type="entry name" value="FE_B12_PBP"/>
    <property type="match status" value="1"/>
</dbReference>
<dbReference type="PANTHER" id="PTHR30535:SF34">
    <property type="entry name" value="MOLYBDATE-BINDING PROTEIN MOLA"/>
    <property type="match status" value="1"/>
</dbReference>
<evidence type="ECO:0000313" key="3">
    <source>
        <dbReference type="EMBL" id="MBU8545500.1"/>
    </source>
</evidence>
<comment type="caution">
    <text evidence="3">The sequence shown here is derived from an EMBL/GenBank/DDBJ whole genome shotgun (WGS) entry which is preliminary data.</text>
</comment>
<keyword evidence="4" id="KW-1185">Reference proteome</keyword>
<reference evidence="3 4" key="1">
    <citation type="submission" date="2021-01" db="EMBL/GenBank/DDBJ databases">
        <title>Roseomonas sp. nov, a bacterium isolated from an oil production mixture in Yumen Oilfield.</title>
        <authorList>
            <person name="Wu D."/>
        </authorList>
    </citation>
    <scope>NUCLEOTIDE SEQUENCE [LARGE SCALE GENOMIC DNA]</scope>
    <source>
        <strain evidence="3 4">ROY-5-3</strain>
    </source>
</reference>
<gene>
    <name evidence="3" type="ORF">JJQ90_17380</name>
</gene>
<dbReference type="InterPro" id="IPR050902">
    <property type="entry name" value="ABC_Transporter_SBP"/>
</dbReference>
<evidence type="ECO:0000313" key="4">
    <source>
        <dbReference type="Proteomes" id="UP000689967"/>
    </source>
</evidence>
<dbReference type="PANTHER" id="PTHR30535">
    <property type="entry name" value="VITAMIN B12-BINDING PROTEIN"/>
    <property type="match status" value="1"/>
</dbReference>
<feature type="region of interest" description="Disordered" evidence="1">
    <location>
        <begin position="13"/>
        <end position="32"/>
    </location>
</feature>
<name>A0ABS6HDY2_9PROT</name>
<organism evidence="3 4">
    <name type="scientific">Falsiroseomonas oleicola</name>
    <dbReference type="NCBI Taxonomy" id="2801474"/>
    <lineage>
        <taxon>Bacteria</taxon>
        <taxon>Pseudomonadati</taxon>
        <taxon>Pseudomonadota</taxon>
        <taxon>Alphaproteobacteria</taxon>
        <taxon>Acetobacterales</taxon>
        <taxon>Roseomonadaceae</taxon>
        <taxon>Falsiroseomonas</taxon>
    </lineage>
</organism>
<evidence type="ECO:0000256" key="1">
    <source>
        <dbReference type="SAM" id="MobiDB-lite"/>
    </source>
</evidence>
<dbReference type="InterPro" id="IPR002491">
    <property type="entry name" value="ABC_transptr_periplasmic_BD"/>
</dbReference>